<dbReference type="CDD" id="cd17470">
    <property type="entry name" value="T3SS_Flik_C"/>
    <property type="match status" value="1"/>
</dbReference>
<feature type="region of interest" description="Disordered" evidence="1">
    <location>
        <begin position="1"/>
        <end position="106"/>
    </location>
</feature>
<dbReference type="RefSeq" id="WP_057628142.1">
    <property type="nucleotide sequence ID" value="NZ_LDJJ01000026.1"/>
</dbReference>
<organism evidence="3 4">
    <name type="scientific">Stenotrophomonas terrae</name>
    <dbReference type="NCBI Taxonomy" id="405446"/>
    <lineage>
        <taxon>Bacteria</taxon>
        <taxon>Pseudomonadati</taxon>
        <taxon>Pseudomonadota</taxon>
        <taxon>Gammaproteobacteria</taxon>
        <taxon>Lysobacterales</taxon>
        <taxon>Lysobacteraceae</taxon>
        <taxon>Stenotrophomonas</taxon>
    </lineage>
</organism>
<proteinExistence type="predicted"/>
<dbReference type="PANTHER" id="PTHR37533">
    <property type="entry name" value="FLAGELLAR HOOK-LENGTH CONTROL PROTEIN"/>
    <property type="match status" value="1"/>
</dbReference>
<dbReference type="PANTHER" id="PTHR37533:SF2">
    <property type="entry name" value="FLAGELLAR HOOK-LENGTH CONTROL PROTEIN"/>
    <property type="match status" value="1"/>
</dbReference>
<dbReference type="AlphaFoldDB" id="A0A0R0CDX5"/>
<feature type="region of interest" description="Disordered" evidence="1">
    <location>
        <begin position="303"/>
        <end position="345"/>
    </location>
</feature>
<feature type="domain" description="Flagellar hook-length control protein-like C-terminal" evidence="2">
    <location>
        <begin position="236"/>
        <end position="318"/>
    </location>
</feature>
<dbReference type="Pfam" id="PF02120">
    <property type="entry name" value="Flg_hook"/>
    <property type="match status" value="1"/>
</dbReference>
<evidence type="ECO:0000256" key="1">
    <source>
        <dbReference type="SAM" id="MobiDB-lite"/>
    </source>
</evidence>
<evidence type="ECO:0000313" key="3">
    <source>
        <dbReference type="EMBL" id="KRG67945.1"/>
    </source>
</evidence>
<dbReference type="PATRIC" id="fig|405446.3.peg.1058"/>
<dbReference type="EMBL" id="LDJJ01000026">
    <property type="protein sequence ID" value="KRG67945.1"/>
    <property type="molecule type" value="Genomic_DNA"/>
</dbReference>
<feature type="compositionally biased region" description="Polar residues" evidence="1">
    <location>
        <begin position="7"/>
        <end position="22"/>
    </location>
</feature>
<name>A0A0R0CDX5_9GAMM</name>
<evidence type="ECO:0000259" key="2">
    <source>
        <dbReference type="Pfam" id="PF02120"/>
    </source>
</evidence>
<accession>A0A0R0CDX5</accession>
<feature type="compositionally biased region" description="Low complexity" evidence="1">
    <location>
        <begin position="68"/>
        <end position="82"/>
    </location>
</feature>
<dbReference type="InterPro" id="IPR052563">
    <property type="entry name" value="FliK"/>
</dbReference>
<sequence length="357" mass="35974">MNILPSALSSAGNVDSNSAPRSSTDKNADSGFDAMLNSKPATQKPAASKPASNDPAPAKEARADDSASEASTEQASTTTSSAGDDDKPEAAGTDTDAPWPPFGLSAIVVPAPEPAAQLPAALAAATQQAAPAAPATGATPALPGTAAAVAGATPAAAPSSDDVTAELTLPMTAAANDDGGELNLDVDAPAPAAFASLLQNQALQEVRSTAPASSITAPTPTPDLNAGDFDEAIGARVGWLAEQKIGHAHIRINPENMGQIDVKLQLDGDRVHASFSSAHADVRHALESSLPRLREMLGEQGLQLSHADVGQQSSSQQQNDQNEAGSGLATGSPHDGTDLPMASSQNLRLRGLLDAYA</sequence>
<dbReference type="InterPro" id="IPR021136">
    <property type="entry name" value="Flagellar_hook_control-like_C"/>
</dbReference>
<dbReference type="Gene3D" id="3.30.750.140">
    <property type="match status" value="1"/>
</dbReference>
<dbReference type="OrthoDB" id="1792985at2"/>
<comment type="caution">
    <text evidence="3">The sequence shown here is derived from an EMBL/GenBank/DDBJ whole genome shotgun (WGS) entry which is preliminary data.</text>
</comment>
<protein>
    <recommendedName>
        <fullName evidence="2">Flagellar hook-length control protein-like C-terminal domain-containing protein</fullName>
    </recommendedName>
</protein>
<gene>
    <name evidence="3" type="ORF">ABB27_08050</name>
</gene>
<dbReference type="InterPro" id="IPR038610">
    <property type="entry name" value="FliK-like_C_sf"/>
</dbReference>
<evidence type="ECO:0000313" key="4">
    <source>
        <dbReference type="Proteomes" id="UP000051863"/>
    </source>
</evidence>
<keyword evidence="4" id="KW-1185">Reference proteome</keyword>
<reference evidence="3 4" key="1">
    <citation type="submission" date="2015-05" db="EMBL/GenBank/DDBJ databases">
        <title>Genome sequencing and analysis of members of genus Stenotrophomonas.</title>
        <authorList>
            <person name="Patil P.P."/>
            <person name="Midha S."/>
            <person name="Patil P.B."/>
        </authorList>
    </citation>
    <scope>NUCLEOTIDE SEQUENCE [LARGE SCALE GENOMIC DNA]</scope>
    <source>
        <strain evidence="3 4">DSM 18941</strain>
    </source>
</reference>
<dbReference type="Proteomes" id="UP000051863">
    <property type="component" value="Unassembled WGS sequence"/>
</dbReference>